<proteinExistence type="predicted"/>
<keyword evidence="1" id="KW-0732">Signal</keyword>
<reference evidence="3 4" key="1">
    <citation type="submission" date="2018-03" db="EMBL/GenBank/DDBJ databases">
        <title>Genotypic and phenotypic analysis of antagonistic Bacillus spp. isolated from rhizosphere soil of plants in Tibet.</title>
        <authorList>
            <person name="Borriss R."/>
            <person name="Lasch P."/>
            <person name="Wu L."/>
            <person name="Wu H."/>
            <person name="Gao X."/>
        </authorList>
    </citation>
    <scope>NUCLEOTIDE SEQUENCE [LARGE SCALE GENOMIC DNA]</scope>
    <source>
        <strain evidence="3 4">NMSW16</strain>
    </source>
</reference>
<organism evidence="3 4">
    <name type="scientific">Bacillus wiedmannii</name>
    <dbReference type="NCBI Taxonomy" id="1890302"/>
    <lineage>
        <taxon>Bacteria</taxon>
        <taxon>Bacillati</taxon>
        <taxon>Bacillota</taxon>
        <taxon>Bacilli</taxon>
        <taxon>Bacillales</taxon>
        <taxon>Bacillaceae</taxon>
        <taxon>Bacillus</taxon>
        <taxon>Bacillus cereus group</taxon>
    </lineage>
</organism>
<dbReference type="EMBL" id="PVRR01000001">
    <property type="protein sequence ID" value="PRT43547.1"/>
    <property type="molecule type" value="Genomic_DNA"/>
</dbReference>
<comment type="caution">
    <text evidence="3">The sequence shown here is derived from an EMBL/GenBank/DDBJ whole genome shotgun (WGS) entry which is preliminary data.</text>
</comment>
<protein>
    <recommendedName>
        <fullName evidence="2">YhfM-like domain-containing protein</fullName>
    </recommendedName>
</protein>
<name>A0ABX5E0L5_9BACI</name>
<evidence type="ECO:0000313" key="4">
    <source>
        <dbReference type="Proteomes" id="UP000239236"/>
    </source>
</evidence>
<evidence type="ECO:0000259" key="2">
    <source>
        <dbReference type="Pfam" id="PF26353"/>
    </source>
</evidence>
<sequence length="297" mass="34841">MKSIRISYCKRRIKLKRKYVLLLFAMLLASCGQVEQKKETKKVEETVNEVKETIGVTVIQKKHKEKKLQESEAKLVIDIIDKAEKQEVTGSFGEPEYEIQINRGGKKETYYAWLRGEDRRGWIQYKKAMYMLNKKDTEKLLAIFPNVLEQKEDEMQVGPLTEVTKKDLQITAFHIKAGDQKVNYTVRYTISQSLYNKLEKEQEYYLQVVFPEKVQKLIGAKESEKIPGEKVKEGYKQYELHATVPVKDASESQLKSLETYYENYDLKILNSKKEKIGVFQNIIQIVKEYGEKMDLQR</sequence>
<dbReference type="PROSITE" id="PS51257">
    <property type="entry name" value="PROKAR_LIPOPROTEIN"/>
    <property type="match status" value="1"/>
</dbReference>
<feature type="signal peptide" evidence="1">
    <location>
        <begin position="1"/>
        <end position="34"/>
    </location>
</feature>
<accession>A0ABX5E0L5</accession>
<evidence type="ECO:0000313" key="3">
    <source>
        <dbReference type="EMBL" id="PRT43547.1"/>
    </source>
</evidence>
<dbReference type="Pfam" id="PF26353">
    <property type="entry name" value="YhfM"/>
    <property type="match status" value="1"/>
</dbReference>
<evidence type="ECO:0000256" key="1">
    <source>
        <dbReference type="SAM" id="SignalP"/>
    </source>
</evidence>
<feature type="domain" description="YhfM-like" evidence="2">
    <location>
        <begin position="57"/>
        <end position="146"/>
    </location>
</feature>
<feature type="chain" id="PRO_5047151751" description="YhfM-like domain-containing protein" evidence="1">
    <location>
        <begin position="35"/>
        <end position="297"/>
    </location>
</feature>
<keyword evidence="4" id="KW-1185">Reference proteome</keyword>
<gene>
    <name evidence="3" type="ORF">C6357_03500</name>
</gene>
<dbReference type="Proteomes" id="UP000239236">
    <property type="component" value="Unassembled WGS sequence"/>
</dbReference>
<dbReference type="InterPro" id="IPR058780">
    <property type="entry name" value="YhfM-like_dom"/>
</dbReference>